<dbReference type="InterPro" id="IPR000847">
    <property type="entry name" value="LysR_HTH_N"/>
</dbReference>
<dbReference type="SUPFAM" id="SSF53850">
    <property type="entry name" value="Periplasmic binding protein-like II"/>
    <property type="match status" value="1"/>
</dbReference>
<reference evidence="8" key="1">
    <citation type="journal article" date="2020" name="Sci. Rep.">
        <title>Organelle inheritance and genome architecture variation in isogamous brown algae.</title>
        <authorList>
            <person name="Choi J.W."/>
            <person name="Graf L."/>
            <person name="Peters A.F."/>
            <person name="Cock J.M."/>
            <person name="Nishitsuji K."/>
            <person name="Arimoto A."/>
            <person name="Shoguchi E."/>
            <person name="Nagasato C."/>
            <person name="Choi C.G."/>
            <person name="Yoon H.S."/>
        </authorList>
    </citation>
    <scope>NUCLEOTIDE SEQUENCE</scope>
</reference>
<sequence length="319" mass="37008">MKKFSFTLEQLKIIQTLKNQGNLTTAAKFLYLSQPALSLQIKTLEKNLDAKILIRKNKELYFTSEGELILNYALKILKLCEEVDSAILRLKKFKKFSLRIGSDKSIGESILLKLIDLFSKRYSYVLIELKISSTQNVSWGIVNGKLDIGIVQDDMVPRNLCNSLSLTPYFQDQMVLILPKVYEQKFPTNISEKNLQHLNFIVTKPYLQEREPVDKILKIFSSIYQKQLKINLELNSVKALKRAVKNGLGVSFLSTMLVKEELYSKSLHLLRVEGIDNYKQFTIIVNLKNNKSYLCEQFYNYCLVLSRSSFYNKFLNLRL</sequence>
<evidence type="ECO:0000256" key="3">
    <source>
        <dbReference type="ARBA" id="ARBA00018907"/>
    </source>
</evidence>
<evidence type="ECO:0000256" key="2">
    <source>
        <dbReference type="ARBA" id="ARBA00009437"/>
    </source>
</evidence>
<accession>A0A344PFD9</accession>
<keyword evidence="8" id="KW-0934">Plastid</keyword>
<comment type="function">
    <text evidence="1">Trans-acting transcriptional regulator of RuBisCO genes (rbcL and rbcS) expression.</text>
</comment>
<feature type="domain" description="HTH lysR-type" evidence="7">
    <location>
        <begin position="6"/>
        <end position="63"/>
    </location>
</feature>
<evidence type="ECO:0000313" key="8">
    <source>
        <dbReference type="EMBL" id="AXC47211.1"/>
    </source>
</evidence>
<dbReference type="GO" id="GO:0000976">
    <property type="term" value="F:transcription cis-regulatory region binding"/>
    <property type="evidence" value="ECO:0007669"/>
    <property type="project" value="TreeGrafter"/>
</dbReference>
<dbReference type="PROSITE" id="PS50931">
    <property type="entry name" value="HTH_LYSR"/>
    <property type="match status" value="1"/>
</dbReference>
<dbReference type="EMBL" id="MF460360">
    <property type="protein sequence ID" value="AXC47211.1"/>
    <property type="molecule type" value="Genomic_DNA"/>
</dbReference>
<keyword evidence="6" id="KW-0804">Transcription</keyword>
<dbReference type="Pfam" id="PF03466">
    <property type="entry name" value="LysR_substrate"/>
    <property type="match status" value="1"/>
</dbReference>
<dbReference type="GeneID" id="37544641"/>
<evidence type="ECO:0000256" key="4">
    <source>
        <dbReference type="ARBA" id="ARBA00023015"/>
    </source>
</evidence>
<dbReference type="Pfam" id="PF00126">
    <property type="entry name" value="HTH_1"/>
    <property type="match status" value="1"/>
</dbReference>
<gene>
    <name evidence="8" type="primary">rbcR</name>
    <name evidence="8" type="ORF">Petal_111</name>
</gene>
<protein>
    <recommendedName>
        <fullName evidence="3">Probable RuBisCO transcriptional regulator</fullName>
    </recommendedName>
</protein>
<dbReference type="Gene3D" id="3.40.190.290">
    <property type="match status" value="1"/>
</dbReference>
<dbReference type="PRINTS" id="PR00039">
    <property type="entry name" value="HTHLYSR"/>
</dbReference>
<evidence type="ECO:0000256" key="5">
    <source>
        <dbReference type="ARBA" id="ARBA00023125"/>
    </source>
</evidence>
<organism evidence="8">
    <name type="scientific">Petalonia binghamiae</name>
    <dbReference type="NCBI Taxonomy" id="698476"/>
    <lineage>
        <taxon>Eukaryota</taxon>
        <taxon>Sar</taxon>
        <taxon>Stramenopiles</taxon>
        <taxon>Ochrophyta</taxon>
        <taxon>PX clade</taxon>
        <taxon>Phaeophyceae</taxon>
        <taxon>Ectocarpales</taxon>
        <taxon>Scytosiphonaceae</taxon>
        <taxon>Petalonia</taxon>
    </lineage>
</organism>
<dbReference type="InterPro" id="IPR005119">
    <property type="entry name" value="LysR_subst-bd"/>
</dbReference>
<dbReference type="SUPFAM" id="SSF46785">
    <property type="entry name" value="Winged helix' DNA-binding domain"/>
    <property type="match status" value="1"/>
</dbReference>
<dbReference type="InterPro" id="IPR036390">
    <property type="entry name" value="WH_DNA-bd_sf"/>
</dbReference>
<dbReference type="Gene3D" id="1.10.10.10">
    <property type="entry name" value="Winged helix-like DNA-binding domain superfamily/Winged helix DNA-binding domain"/>
    <property type="match status" value="1"/>
</dbReference>
<keyword evidence="4" id="KW-0805">Transcription regulation</keyword>
<comment type="similarity">
    <text evidence="2">Belongs to the LysR transcriptional regulatory family.</text>
</comment>
<name>A0A344PFD9_9PHAE</name>
<dbReference type="InterPro" id="IPR036388">
    <property type="entry name" value="WH-like_DNA-bd_sf"/>
</dbReference>
<dbReference type="AlphaFoldDB" id="A0A344PFD9"/>
<keyword evidence="5" id="KW-0238">DNA-binding</keyword>
<evidence type="ECO:0000256" key="6">
    <source>
        <dbReference type="ARBA" id="ARBA00023163"/>
    </source>
</evidence>
<geneLocation type="plastid" evidence="8"/>
<dbReference type="PANTHER" id="PTHR30126:SF39">
    <property type="entry name" value="HTH-TYPE TRANSCRIPTIONAL REGULATOR CYSL"/>
    <property type="match status" value="1"/>
</dbReference>
<dbReference type="GO" id="GO:0003700">
    <property type="term" value="F:DNA-binding transcription factor activity"/>
    <property type="evidence" value="ECO:0007669"/>
    <property type="project" value="InterPro"/>
</dbReference>
<dbReference type="RefSeq" id="YP_009505256.1">
    <property type="nucleotide sequence ID" value="NC_038231.1"/>
</dbReference>
<evidence type="ECO:0000259" key="7">
    <source>
        <dbReference type="PROSITE" id="PS50931"/>
    </source>
</evidence>
<proteinExistence type="inferred from homology"/>
<dbReference type="PANTHER" id="PTHR30126">
    <property type="entry name" value="HTH-TYPE TRANSCRIPTIONAL REGULATOR"/>
    <property type="match status" value="1"/>
</dbReference>
<evidence type="ECO:0000256" key="1">
    <source>
        <dbReference type="ARBA" id="ARBA00003782"/>
    </source>
</evidence>